<evidence type="ECO:0000256" key="3">
    <source>
        <dbReference type="SAM" id="Coils"/>
    </source>
</evidence>
<dbReference type="OMA" id="MELPTHQ"/>
<dbReference type="Pfam" id="PF08698">
    <property type="entry name" value="Fcf2"/>
    <property type="match status" value="1"/>
</dbReference>
<name>U1G8P8_ENDPU</name>
<dbReference type="PANTHER" id="PTHR21686">
    <property type="entry name" value="DEOXYNUCLEOTIDYLTRANSFERASE TERMINAL-INTERACTING PROTEIN 2"/>
    <property type="match status" value="1"/>
</dbReference>
<dbReference type="GO" id="GO:0003723">
    <property type="term" value="F:RNA binding"/>
    <property type="evidence" value="ECO:0007669"/>
    <property type="project" value="TreeGrafter"/>
</dbReference>
<protein>
    <recommendedName>
        <fullName evidence="5">Fcf2 pre-rRNA processing C-terminal domain-containing protein</fullName>
    </recommendedName>
</protein>
<sequence>MALQATALEPAPSSSEESGILSDEQIEQLLHEAEVRLKEASESIVQAARAPELQDIISVGNIRKRKPLPKLIGSLKKASYIEQKNGIAQADGKRLLVDKHRKLSNGLRAVELDQLVKGSKKKDERPTSGAEWFDLPKTVLTPQLKRDLQLIEMRSVLDPHRHYKKASGENKVPKFSQVGTVIEGPTEWYSSRINKKDRARNFVEEAMAGEKESGRFKRKYNEIQEKKTSGKKSYYKSLIDKRKKRK</sequence>
<comment type="subcellular location">
    <subcellularLocation>
        <location evidence="1">Nucleus</location>
        <location evidence="1">Nucleolus</location>
    </subcellularLocation>
</comment>
<dbReference type="AlphaFoldDB" id="U1G8P8"/>
<dbReference type="GeneID" id="19240485"/>
<dbReference type="OrthoDB" id="427886at2759"/>
<dbReference type="GO" id="GO:0005730">
    <property type="term" value="C:nucleolus"/>
    <property type="evidence" value="ECO:0007669"/>
    <property type="project" value="UniProtKB-SubCell"/>
</dbReference>
<dbReference type="GO" id="GO:0006396">
    <property type="term" value="P:RNA processing"/>
    <property type="evidence" value="ECO:0007669"/>
    <property type="project" value="TreeGrafter"/>
</dbReference>
<dbReference type="Proteomes" id="UP000019373">
    <property type="component" value="Unassembled WGS sequence"/>
</dbReference>
<dbReference type="eggNOG" id="KOG3100">
    <property type="taxonomic scope" value="Eukaryota"/>
</dbReference>
<proteinExistence type="predicted"/>
<accession>U1G8P8</accession>
<evidence type="ECO:0000256" key="1">
    <source>
        <dbReference type="ARBA" id="ARBA00004604"/>
    </source>
</evidence>
<evidence type="ECO:0000256" key="2">
    <source>
        <dbReference type="ARBA" id="ARBA00023242"/>
    </source>
</evidence>
<feature type="coiled-coil region" evidence="3">
    <location>
        <begin position="23"/>
        <end position="50"/>
    </location>
</feature>
<dbReference type="PANTHER" id="PTHR21686:SF12">
    <property type="entry name" value="DEOXYNUCLEOTIDYLTRANSFERASE TERMINAL-INTERACTING PROTEIN 2"/>
    <property type="match status" value="1"/>
</dbReference>
<evidence type="ECO:0000259" key="5">
    <source>
        <dbReference type="Pfam" id="PF08698"/>
    </source>
</evidence>
<evidence type="ECO:0000313" key="7">
    <source>
        <dbReference type="Proteomes" id="UP000019373"/>
    </source>
</evidence>
<keyword evidence="7" id="KW-1185">Reference proteome</keyword>
<evidence type="ECO:0000256" key="4">
    <source>
        <dbReference type="SAM" id="MobiDB-lite"/>
    </source>
</evidence>
<dbReference type="RefSeq" id="XP_007800533.1">
    <property type="nucleotide sequence ID" value="XM_007802342.1"/>
</dbReference>
<dbReference type="EMBL" id="KE720921">
    <property type="protein sequence ID" value="ERF73832.1"/>
    <property type="molecule type" value="Genomic_DNA"/>
</dbReference>
<keyword evidence="2" id="KW-0539">Nucleus</keyword>
<dbReference type="InterPro" id="IPR039883">
    <property type="entry name" value="Fcf2/DNTTIP2"/>
</dbReference>
<dbReference type="HOGENOM" id="CLU_075129_1_0_1"/>
<gene>
    <name evidence="6" type="ORF">EPUS_05537</name>
</gene>
<evidence type="ECO:0000313" key="6">
    <source>
        <dbReference type="EMBL" id="ERF73832.1"/>
    </source>
</evidence>
<feature type="region of interest" description="Disordered" evidence="4">
    <location>
        <begin position="1"/>
        <end position="23"/>
    </location>
</feature>
<organism evidence="6 7">
    <name type="scientific">Endocarpon pusillum (strain Z07020 / HMAS-L-300199)</name>
    <name type="common">Lichen-forming fungus</name>
    <dbReference type="NCBI Taxonomy" id="1263415"/>
    <lineage>
        <taxon>Eukaryota</taxon>
        <taxon>Fungi</taxon>
        <taxon>Dikarya</taxon>
        <taxon>Ascomycota</taxon>
        <taxon>Pezizomycotina</taxon>
        <taxon>Eurotiomycetes</taxon>
        <taxon>Chaetothyriomycetidae</taxon>
        <taxon>Verrucariales</taxon>
        <taxon>Verrucariaceae</taxon>
        <taxon>Endocarpon</taxon>
    </lineage>
</organism>
<reference evidence="7" key="1">
    <citation type="journal article" date="2014" name="BMC Genomics">
        <title>Genome characteristics reveal the impact of lichenization on lichen-forming fungus Endocarpon pusillum Hedwig (Verrucariales, Ascomycota).</title>
        <authorList>
            <person name="Wang Y.-Y."/>
            <person name="Liu B."/>
            <person name="Zhang X.-Y."/>
            <person name="Zhou Q.-M."/>
            <person name="Zhang T."/>
            <person name="Li H."/>
            <person name="Yu Y.-F."/>
            <person name="Zhang X.-L."/>
            <person name="Hao X.-Y."/>
            <person name="Wang M."/>
            <person name="Wang L."/>
            <person name="Wei J.-C."/>
        </authorList>
    </citation>
    <scope>NUCLEOTIDE SEQUENCE [LARGE SCALE GENOMIC DNA]</scope>
    <source>
        <strain evidence="7">Z07020 / HMAS-L-300199</strain>
    </source>
</reference>
<feature type="region of interest" description="Disordered" evidence="4">
    <location>
        <begin position="226"/>
        <end position="246"/>
    </location>
</feature>
<keyword evidence="3" id="KW-0175">Coiled coil</keyword>
<feature type="domain" description="Fcf2 pre-rRNA processing C-terminal" evidence="5">
    <location>
        <begin position="125"/>
        <end position="219"/>
    </location>
</feature>
<dbReference type="InterPro" id="IPR014810">
    <property type="entry name" value="Fcf2_C"/>
</dbReference>